<dbReference type="PANTHER" id="PTHR35754:SF2">
    <property type="entry name" value="ATP SYNTHASE SUBUNIT B"/>
    <property type="match status" value="1"/>
</dbReference>
<organism evidence="1 2">
    <name type="scientific">Thlaspi arvense</name>
    <name type="common">Field penny-cress</name>
    <dbReference type="NCBI Taxonomy" id="13288"/>
    <lineage>
        <taxon>Eukaryota</taxon>
        <taxon>Viridiplantae</taxon>
        <taxon>Streptophyta</taxon>
        <taxon>Embryophyta</taxon>
        <taxon>Tracheophyta</taxon>
        <taxon>Spermatophyta</taxon>
        <taxon>Magnoliopsida</taxon>
        <taxon>eudicotyledons</taxon>
        <taxon>Gunneridae</taxon>
        <taxon>Pentapetalae</taxon>
        <taxon>rosids</taxon>
        <taxon>malvids</taxon>
        <taxon>Brassicales</taxon>
        <taxon>Brassicaceae</taxon>
        <taxon>Thlaspideae</taxon>
        <taxon>Thlaspi</taxon>
    </lineage>
</organism>
<gene>
    <name evidence="1" type="ORF">TAV2_LOCUS21886</name>
</gene>
<proteinExistence type="predicted"/>
<protein>
    <submittedName>
        <fullName evidence="1">Uncharacterized protein</fullName>
    </submittedName>
</protein>
<dbReference type="Proteomes" id="UP000836841">
    <property type="component" value="Chromosome 6"/>
</dbReference>
<reference evidence="1 2" key="1">
    <citation type="submission" date="2022-03" db="EMBL/GenBank/DDBJ databases">
        <authorList>
            <person name="Nunn A."/>
            <person name="Chopra R."/>
            <person name="Nunn A."/>
            <person name="Contreras Garrido A."/>
        </authorList>
    </citation>
    <scope>NUCLEOTIDE SEQUENCE [LARGE SCALE GENOMIC DNA]</scope>
</reference>
<dbReference type="EMBL" id="OU466862">
    <property type="protein sequence ID" value="CAH2073263.1"/>
    <property type="molecule type" value="Genomic_DNA"/>
</dbReference>
<accession>A0AAU9SX21</accession>
<evidence type="ECO:0000313" key="2">
    <source>
        <dbReference type="Proteomes" id="UP000836841"/>
    </source>
</evidence>
<sequence>MFVGIFGASNAPTELAKQISEAEEKYEEIMKSLDPHLSSSYKRRCEEATKEGGNISGHSLGTWNIPVVISDEEAYRAAQR</sequence>
<evidence type="ECO:0000313" key="1">
    <source>
        <dbReference type="EMBL" id="CAH2073263.1"/>
    </source>
</evidence>
<dbReference type="AlphaFoldDB" id="A0AAU9SX21"/>
<dbReference type="PANTHER" id="PTHR35754">
    <property type="entry name" value="ATP SYNTHASE SUBUNIT B"/>
    <property type="match status" value="1"/>
</dbReference>
<keyword evidence="2" id="KW-1185">Reference proteome</keyword>
<name>A0AAU9SX21_THLAR</name>